<organism evidence="9 10">
    <name type="scientific">Rubritalea squalenifaciens DSM 18772</name>
    <dbReference type="NCBI Taxonomy" id="1123071"/>
    <lineage>
        <taxon>Bacteria</taxon>
        <taxon>Pseudomonadati</taxon>
        <taxon>Verrucomicrobiota</taxon>
        <taxon>Verrucomicrobiia</taxon>
        <taxon>Verrucomicrobiales</taxon>
        <taxon>Rubritaleaceae</taxon>
        <taxon>Rubritalea</taxon>
    </lineage>
</organism>
<feature type="domain" description="DUF1587" evidence="3">
    <location>
        <begin position="155"/>
        <end position="218"/>
    </location>
</feature>
<dbReference type="Pfam" id="PF07637">
    <property type="entry name" value="PSD5"/>
    <property type="match status" value="1"/>
</dbReference>
<dbReference type="Pfam" id="PF07626">
    <property type="entry name" value="PSD3"/>
    <property type="match status" value="1"/>
</dbReference>
<accession>A0A1M6DKJ9</accession>
<evidence type="ECO:0000259" key="6">
    <source>
        <dbReference type="Pfam" id="PF07635"/>
    </source>
</evidence>
<dbReference type="InParanoid" id="A0A1M6DKJ9"/>
<evidence type="ECO:0000259" key="5">
    <source>
        <dbReference type="Pfam" id="PF07631"/>
    </source>
</evidence>
<dbReference type="InterPro" id="IPR011478">
    <property type="entry name" value="DUF1585"/>
</dbReference>
<dbReference type="InterPro" id="IPR011429">
    <property type="entry name" value="Cyt_c_Planctomycete-type"/>
</dbReference>
<dbReference type="Pfam" id="PF07635">
    <property type="entry name" value="PSCyt1"/>
    <property type="match status" value="1"/>
</dbReference>
<keyword evidence="1" id="KW-0472">Membrane</keyword>
<proteinExistence type="predicted"/>
<feature type="transmembrane region" description="Helical" evidence="1">
    <location>
        <begin position="12"/>
        <end position="30"/>
    </location>
</feature>
<gene>
    <name evidence="9" type="ORF">SAMN02745181_0767</name>
</gene>
<reference evidence="9 10" key="1">
    <citation type="submission" date="2016-11" db="EMBL/GenBank/DDBJ databases">
        <authorList>
            <person name="Jaros S."/>
            <person name="Januszkiewicz K."/>
            <person name="Wedrychowicz H."/>
        </authorList>
    </citation>
    <scope>NUCLEOTIDE SEQUENCE [LARGE SCALE GENOMIC DNA]</scope>
    <source>
        <strain evidence="9 10">DSM 18772</strain>
    </source>
</reference>
<dbReference type="InterPro" id="IPR013039">
    <property type="entry name" value="DUF1588"/>
</dbReference>
<feature type="domain" description="Cytochrome C Planctomycete-type" evidence="6">
    <location>
        <begin position="72"/>
        <end position="119"/>
    </location>
</feature>
<evidence type="ECO:0000313" key="9">
    <source>
        <dbReference type="EMBL" id="SHI73671.1"/>
    </source>
</evidence>
<dbReference type="Pfam" id="PF07624">
    <property type="entry name" value="PSD2"/>
    <property type="match status" value="1"/>
</dbReference>
<dbReference type="InterPro" id="IPR013043">
    <property type="entry name" value="DUF1595"/>
</dbReference>
<evidence type="ECO:0000259" key="2">
    <source>
        <dbReference type="Pfam" id="PF07624"/>
    </source>
</evidence>
<dbReference type="STRING" id="1123071.SAMN02745181_0767"/>
<name>A0A1M6DKJ9_9BACT</name>
<evidence type="ECO:0000259" key="7">
    <source>
        <dbReference type="Pfam" id="PF07637"/>
    </source>
</evidence>
<keyword evidence="1" id="KW-1133">Transmembrane helix</keyword>
<evidence type="ECO:0000259" key="8">
    <source>
        <dbReference type="Pfam" id="PF16841"/>
    </source>
</evidence>
<dbReference type="EMBL" id="FQYR01000002">
    <property type="protein sequence ID" value="SHI73671.1"/>
    <property type="molecule type" value="Genomic_DNA"/>
</dbReference>
<keyword evidence="1" id="KW-0812">Transmembrane</keyword>
<dbReference type="InterPro" id="IPR013036">
    <property type="entry name" value="DUF1587"/>
</dbReference>
<feature type="domain" description="DUF1592" evidence="5">
    <location>
        <begin position="458"/>
        <end position="582"/>
    </location>
</feature>
<dbReference type="Pfam" id="PF07631">
    <property type="entry name" value="PSD4"/>
    <property type="match status" value="1"/>
</dbReference>
<dbReference type="Pfam" id="PF16841">
    <property type="entry name" value="CBM60"/>
    <property type="match status" value="1"/>
</dbReference>
<feature type="domain" description="DUF1595" evidence="7">
    <location>
        <begin position="381"/>
        <end position="441"/>
    </location>
</feature>
<dbReference type="Proteomes" id="UP000184510">
    <property type="component" value="Unassembled WGS sequence"/>
</dbReference>
<dbReference type="Pfam" id="PF07627">
    <property type="entry name" value="PSCyt3"/>
    <property type="match status" value="1"/>
</dbReference>
<feature type="domain" description="DUF1585" evidence="2">
    <location>
        <begin position="713"/>
        <end position="786"/>
    </location>
</feature>
<dbReference type="AlphaFoldDB" id="A0A1M6DKJ9"/>
<evidence type="ECO:0000256" key="1">
    <source>
        <dbReference type="SAM" id="Phobius"/>
    </source>
</evidence>
<dbReference type="OrthoDB" id="175242at2"/>
<keyword evidence="10" id="KW-1185">Reference proteome</keyword>
<feature type="domain" description="Carbohydrate binding module xylan-binding" evidence="8">
    <location>
        <begin position="268"/>
        <end position="356"/>
    </location>
</feature>
<dbReference type="InterPro" id="IPR031768">
    <property type="entry name" value="CBM60_xylan-bd"/>
</dbReference>
<sequence>MLQVSPTLWLKSSLVISCFVTGWLLAPWFGHQKNLTSAEPLPDSPLTTTGLSDTELTTQWEKNIKPLLQYYCYDCHGDGSHKGGLCLDDFDDLASIRSDPKTWEHILSRIDYQLMPPVDEEQPAAHEITQMVDWINDTVFPTYESPDDPGPSTTRRLNRLEYQNTLRDLLGVDVDILEMLPPDDSAHGFDNINAALTLSPAHIDRYLKASDLALDKAIVIGPMPTPLTRLNLSKAQTEGRVRDEGIFLHTRGSAIILQEVEHEGEYVLHVTASASRSGNEYAKLEVGHSDASITTFSIENPMHRPKQYTTKLKLKQGTNRISLTFINDHWDPEHPNPKLRDRNLMIHKATLVGPSGLKRDKPASHHAIFPPRSPNTSDEDYARDTLQQFSKRAFRRPTNAEEIQRYVQLAQQIASQQDSSINQGIRGAIQAMLVSPSFLFLNLPTQESKNDTEFHLVSEHQLASRLSYFLWSSMPDETLLDLADKNQLRQQLDSQIERMLRDPRAHALTKNFAGQWLQLRDLDAISPDRKTYPDFNPKLRRDMQRETTLLVDEIILQDKSLLNLLDANYSYLNGRLARHYGIQDVAGENFRKVSLAGTPRRGILTHASILTLTSQPTRTSPVLRGKFVLENILHITPPPPPPNLPPLEDAGAHSDKLSLRQQLELHREKTSCASCHNLMDPIGFALENFDGIGAWQDSLDGQAIDTSGQLVTGEKLTGADSLLKVLSQNKKEEFLHSLTAKMLTYALGRGTTRADRNHIATILKQLHQNDYRAHSLIRAIVHSPTFQYQRN</sequence>
<protein>
    <submittedName>
        <fullName evidence="9">Planctomycete cytochrome C</fullName>
    </submittedName>
</protein>
<dbReference type="InterPro" id="IPR013042">
    <property type="entry name" value="DUF1592"/>
</dbReference>
<evidence type="ECO:0000259" key="4">
    <source>
        <dbReference type="Pfam" id="PF07627"/>
    </source>
</evidence>
<evidence type="ECO:0000259" key="3">
    <source>
        <dbReference type="Pfam" id="PF07626"/>
    </source>
</evidence>
<dbReference type="RefSeq" id="WP_143158148.1">
    <property type="nucleotide sequence ID" value="NZ_FQYR01000002.1"/>
</dbReference>
<evidence type="ECO:0000313" key="10">
    <source>
        <dbReference type="Proteomes" id="UP000184510"/>
    </source>
</evidence>
<feature type="domain" description="DUF1588" evidence="4">
    <location>
        <begin position="600"/>
        <end position="697"/>
    </location>
</feature>